<evidence type="ECO:0000256" key="6">
    <source>
        <dbReference type="ARBA" id="ARBA00022833"/>
    </source>
</evidence>
<dbReference type="InterPro" id="IPR023612">
    <property type="entry name" value="Peptidase_M4"/>
</dbReference>
<protein>
    <submittedName>
        <fullName evidence="13">Peptidase M4</fullName>
    </submittedName>
</protein>
<evidence type="ECO:0000256" key="5">
    <source>
        <dbReference type="ARBA" id="ARBA00022801"/>
    </source>
</evidence>
<accession>A0A1T1DHC3</accession>
<dbReference type="InterPro" id="IPR013856">
    <property type="entry name" value="Peptidase_M4_domain"/>
</dbReference>
<keyword evidence="5" id="KW-0378">Hydrolase</keyword>
<evidence type="ECO:0000259" key="11">
    <source>
        <dbReference type="Pfam" id="PF07504"/>
    </source>
</evidence>
<evidence type="ECO:0000259" key="10">
    <source>
        <dbReference type="Pfam" id="PF02868"/>
    </source>
</evidence>
<feature type="active site" description="Proton donor" evidence="8">
    <location>
        <position position="532"/>
    </location>
</feature>
<evidence type="ECO:0000256" key="8">
    <source>
        <dbReference type="PIRSR" id="PIRSR623612-1"/>
    </source>
</evidence>
<evidence type="ECO:0000256" key="4">
    <source>
        <dbReference type="ARBA" id="ARBA00022729"/>
    </source>
</evidence>
<dbReference type="RefSeq" id="WP_020778430.1">
    <property type="nucleotide sequence ID" value="NZ_MVIT01000078.1"/>
</dbReference>
<evidence type="ECO:0000313" key="13">
    <source>
        <dbReference type="EMBL" id="OOV40120.1"/>
    </source>
</evidence>
<dbReference type="PANTHER" id="PTHR33794:SF1">
    <property type="entry name" value="BACILLOLYSIN"/>
    <property type="match status" value="1"/>
</dbReference>
<dbReference type="Proteomes" id="UP000191008">
    <property type="component" value="Unassembled WGS sequence"/>
</dbReference>
<keyword evidence="4" id="KW-0732">Signal</keyword>
<dbReference type="Gene3D" id="1.10.390.10">
    <property type="entry name" value="Neutral Protease Domain 2"/>
    <property type="match status" value="1"/>
</dbReference>
<dbReference type="GO" id="GO:0046872">
    <property type="term" value="F:metal ion binding"/>
    <property type="evidence" value="ECO:0007669"/>
    <property type="project" value="UniProtKB-KW"/>
</dbReference>
<gene>
    <name evidence="13" type="ORF">B1J93_19975</name>
</gene>
<dbReference type="Gene3D" id="3.10.170.10">
    <property type="match status" value="1"/>
</dbReference>
<evidence type="ECO:0000259" key="9">
    <source>
        <dbReference type="Pfam" id="PF01447"/>
    </source>
</evidence>
<dbReference type="InterPro" id="IPR050728">
    <property type="entry name" value="Zinc_Metalloprotease_M4"/>
</dbReference>
<name>A0A1T1DHC3_9LEPT</name>
<dbReference type="CDD" id="cd09597">
    <property type="entry name" value="M4_TLP"/>
    <property type="match status" value="1"/>
</dbReference>
<evidence type="ECO:0000256" key="1">
    <source>
        <dbReference type="ARBA" id="ARBA00009388"/>
    </source>
</evidence>
<evidence type="ECO:0000256" key="2">
    <source>
        <dbReference type="ARBA" id="ARBA00022670"/>
    </source>
</evidence>
<evidence type="ECO:0000313" key="14">
    <source>
        <dbReference type="Proteomes" id="UP000191008"/>
    </source>
</evidence>
<dbReference type="InterPro" id="IPR001570">
    <property type="entry name" value="Peptidase_M4_C_domain"/>
</dbReference>
<dbReference type="Pfam" id="PF20009">
    <property type="entry name" value="GEVED"/>
    <property type="match status" value="1"/>
</dbReference>
<dbReference type="SUPFAM" id="SSF55486">
    <property type="entry name" value="Metalloproteases ('zincins'), catalytic domain"/>
    <property type="match status" value="1"/>
</dbReference>
<keyword evidence="7" id="KW-0482">Metalloprotease</keyword>
<dbReference type="EMBL" id="MVIT01000078">
    <property type="protein sequence ID" value="OOV40120.1"/>
    <property type="molecule type" value="Genomic_DNA"/>
</dbReference>
<comment type="caution">
    <text evidence="13">The sequence shown here is derived from an EMBL/GenBank/DDBJ whole genome shotgun (WGS) entry which is preliminary data.</text>
</comment>
<feature type="domain" description="FTP" evidence="11">
    <location>
        <begin position="92"/>
        <end position="125"/>
    </location>
</feature>
<dbReference type="Pfam" id="PF02868">
    <property type="entry name" value="Peptidase_M4_C"/>
    <property type="match status" value="1"/>
</dbReference>
<keyword evidence="3" id="KW-0479">Metal-binding</keyword>
<feature type="domain" description="Peptidase M4 C-terminal" evidence="10">
    <location>
        <begin position="451"/>
        <end position="620"/>
    </location>
</feature>
<reference evidence="13 14" key="1">
    <citation type="submission" date="2017-02" db="EMBL/GenBank/DDBJ databases">
        <title>Comparative genomic analysis of Brazilian Leptospira kirschneri strains of different serogroups.</title>
        <authorList>
            <person name="Moreno L.Z."/>
            <person name="Miraglia F."/>
            <person name="Kremer F.S."/>
            <person name="Eslabao M.R."/>
            <person name="Lilenbaum W."/>
            <person name="Dellagostin O.A."/>
            <person name="Moreno A.M."/>
        </authorList>
    </citation>
    <scope>NUCLEOTIDE SEQUENCE [LARGE SCALE GENOMIC DNA]</scope>
    <source>
        <strain evidence="13 14">M110/06</strain>
    </source>
</reference>
<dbReference type="Pfam" id="PF07504">
    <property type="entry name" value="FTP"/>
    <property type="match status" value="1"/>
</dbReference>
<evidence type="ECO:0000256" key="3">
    <source>
        <dbReference type="ARBA" id="ARBA00022723"/>
    </source>
</evidence>
<keyword evidence="6" id="KW-0862">Zinc</keyword>
<keyword evidence="2" id="KW-0645">Protease</keyword>
<sequence>MIPILFLNSCKEGQESGIQSWLGILNSVKWDDKAISERSYSSNGSITYATFNSDLVPYNRSQGSEVLKTYLQLPLNAQASFLRSNRIGTYDHDRFQQKYKGITVEDGIYTVVSKENTIESMLGEFYSVPESLNASPNLSEGEALSKALKDIGAKKYLWESPEREAALKLKKDDSKATYFPKGELLIYQHSASKSNFKKEFRLAYKFKIGAVEPTTSRHVYVDSHSGEILANKDVRRYEIGGGTPIPTTPQTPPDTHYGICFPDKTPCIRQGTASTRFSGLQSIITWFTEAENHFELKDYSRGKGIVTYSWEFVPDGEDLWKNVIVPLVDSNNFWASWEYHDDYNHDAVLDAHWGIEKTYDYFKSVHNRLSYDREDSKVVNNVHYFDLFFPNNAAWDSATEEIYYIYCPHGSSICKSWGTNLPALLDPRFEDFTSLDVASHEFGHGVNQYTAGFNFDPEPSALNEGFSDIWSFGVNHFVNKTQGMQKNVWLIGDETAPGGGFRSAENPNSTTVLTPGPDTYHGDLWDEGEEAHTNSLVLSHWFYILSNGKQGSNDNSCSYNASGLTIEKAEKIAYLAINYLTPTSGYKAARTAAIAAAKILHGKFSSEVKSTIEAWDAVGVPAETNSRGGGSEGAIKPKHYITRVKLSDMERYSGNNCGYKDNSYLHPTVVKGLTYNMTLSSEGITDGFPTRTHRWRVWIDFNRNGTFESSEMVVQDSSASYGETIQNSFVIPTNALTGDTKMRVSMKAARDFVETYPYSDEVFVEGEVEDYKITITSFHL</sequence>
<dbReference type="GO" id="GO:0004222">
    <property type="term" value="F:metalloendopeptidase activity"/>
    <property type="evidence" value="ECO:0007669"/>
    <property type="project" value="InterPro"/>
</dbReference>
<proteinExistence type="inferred from homology"/>
<comment type="similarity">
    <text evidence="1">Belongs to the peptidase M4 family.</text>
</comment>
<dbReference type="InterPro" id="IPR045474">
    <property type="entry name" value="GEVED"/>
</dbReference>
<feature type="domain" description="GEVED" evidence="12">
    <location>
        <begin position="695"/>
        <end position="774"/>
    </location>
</feature>
<feature type="active site" evidence="8">
    <location>
        <position position="441"/>
    </location>
</feature>
<dbReference type="PANTHER" id="PTHR33794">
    <property type="entry name" value="BACILLOLYSIN"/>
    <property type="match status" value="1"/>
</dbReference>
<dbReference type="InterPro" id="IPR011096">
    <property type="entry name" value="FTP_domain"/>
</dbReference>
<dbReference type="AlphaFoldDB" id="A0A1T1DHC3"/>
<dbReference type="GO" id="GO:0006508">
    <property type="term" value="P:proteolysis"/>
    <property type="evidence" value="ECO:0007669"/>
    <property type="project" value="UniProtKB-KW"/>
</dbReference>
<feature type="domain" description="Peptidase M4" evidence="9">
    <location>
        <begin position="272"/>
        <end position="447"/>
    </location>
</feature>
<organism evidence="13 14">
    <name type="scientific">Leptospira kirschneri serovar Pomona</name>
    <dbReference type="NCBI Taxonomy" id="561005"/>
    <lineage>
        <taxon>Bacteria</taxon>
        <taxon>Pseudomonadati</taxon>
        <taxon>Spirochaetota</taxon>
        <taxon>Spirochaetia</taxon>
        <taxon>Leptospirales</taxon>
        <taxon>Leptospiraceae</taxon>
        <taxon>Leptospira</taxon>
    </lineage>
</organism>
<dbReference type="InterPro" id="IPR027268">
    <property type="entry name" value="Peptidase_M4/M1_CTD_sf"/>
</dbReference>
<evidence type="ECO:0000256" key="7">
    <source>
        <dbReference type="ARBA" id="ARBA00023049"/>
    </source>
</evidence>
<dbReference type="PRINTS" id="PR00730">
    <property type="entry name" value="THERMOLYSIN"/>
</dbReference>
<evidence type="ECO:0000259" key="12">
    <source>
        <dbReference type="Pfam" id="PF20009"/>
    </source>
</evidence>
<dbReference type="Pfam" id="PF01447">
    <property type="entry name" value="Peptidase_M4"/>
    <property type="match status" value="1"/>
</dbReference>